<dbReference type="Gene3D" id="2.60.40.150">
    <property type="entry name" value="C2 domain"/>
    <property type="match status" value="1"/>
</dbReference>
<dbReference type="PROSITE" id="PS50004">
    <property type="entry name" value="C2"/>
    <property type="match status" value="2"/>
</dbReference>
<accession>A0A0N0VFT8</accession>
<evidence type="ECO:0000313" key="4">
    <source>
        <dbReference type="Proteomes" id="UP000037923"/>
    </source>
</evidence>
<dbReference type="PANTHER" id="PTHR39670">
    <property type="entry name" value="C2 DOMAIN-CONTAINING PROTEIN-RELATED"/>
    <property type="match status" value="1"/>
</dbReference>
<evidence type="ECO:0000256" key="1">
    <source>
        <dbReference type="SAM" id="MobiDB-lite"/>
    </source>
</evidence>
<feature type="region of interest" description="Disordered" evidence="1">
    <location>
        <begin position="1339"/>
        <end position="1385"/>
    </location>
</feature>
<feature type="compositionally biased region" description="Basic and acidic residues" evidence="1">
    <location>
        <begin position="1556"/>
        <end position="1568"/>
    </location>
</feature>
<feature type="region of interest" description="Disordered" evidence="1">
    <location>
        <begin position="1138"/>
        <end position="1159"/>
    </location>
</feature>
<evidence type="ECO:0000259" key="2">
    <source>
        <dbReference type="PROSITE" id="PS50004"/>
    </source>
</evidence>
<dbReference type="Proteomes" id="UP000037923">
    <property type="component" value="Unassembled WGS sequence"/>
</dbReference>
<feature type="region of interest" description="Disordered" evidence="1">
    <location>
        <begin position="1556"/>
        <end position="1625"/>
    </location>
</feature>
<dbReference type="GeneID" id="26904130"/>
<dbReference type="PANTHER" id="PTHR39670:SF4">
    <property type="entry name" value="C2 DOMAIN-CONTAINING PROTEIN"/>
    <property type="match status" value="1"/>
</dbReference>
<reference evidence="3 4" key="1">
    <citation type="submission" date="2015-07" db="EMBL/GenBank/DDBJ databases">
        <title>High-quality genome of monoxenous trypanosomatid Leptomonas pyrrhocoris.</title>
        <authorList>
            <person name="Flegontov P."/>
            <person name="Butenko A."/>
            <person name="Firsov S."/>
            <person name="Vlcek C."/>
            <person name="Logacheva M.D."/>
            <person name="Field M."/>
            <person name="Filatov D."/>
            <person name="Flegontova O."/>
            <person name="Gerasimov E."/>
            <person name="Jackson A.P."/>
            <person name="Kelly S."/>
            <person name="Opperdoes F."/>
            <person name="O'Reilly A."/>
            <person name="Votypka J."/>
            <person name="Yurchenko V."/>
            <person name="Lukes J."/>
        </authorList>
    </citation>
    <scope>NUCLEOTIDE SEQUENCE [LARGE SCALE GENOMIC DNA]</scope>
    <source>
        <strain evidence="3">H10</strain>
    </source>
</reference>
<dbReference type="InterPro" id="IPR035892">
    <property type="entry name" value="C2_domain_sf"/>
</dbReference>
<feature type="domain" description="C2" evidence="2">
    <location>
        <begin position="233"/>
        <end position="357"/>
    </location>
</feature>
<feature type="compositionally biased region" description="Low complexity" evidence="1">
    <location>
        <begin position="1255"/>
        <end position="1274"/>
    </location>
</feature>
<dbReference type="Pfam" id="PF00168">
    <property type="entry name" value="C2"/>
    <property type="match status" value="4"/>
</dbReference>
<feature type="compositionally biased region" description="Polar residues" evidence="1">
    <location>
        <begin position="1361"/>
        <end position="1376"/>
    </location>
</feature>
<protein>
    <recommendedName>
        <fullName evidence="2">C2 domain-containing protein</fullName>
    </recommendedName>
</protein>
<dbReference type="OrthoDB" id="262033at2759"/>
<dbReference type="OMA" id="HYYERRI"/>
<dbReference type="InterPro" id="IPR000008">
    <property type="entry name" value="C2_dom"/>
</dbReference>
<feature type="compositionally biased region" description="Low complexity" evidence="1">
    <location>
        <begin position="1614"/>
        <end position="1625"/>
    </location>
</feature>
<dbReference type="CDD" id="cd00030">
    <property type="entry name" value="C2"/>
    <property type="match status" value="1"/>
</dbReference>
<proteinExistence type="predicted"/>
<feature type="region of interest" description="Disordered" evidence="1">
    <location>
        <begin position="1104"/>
        <end position="1124"/>
    </location>
</feature>
<comment type="caution">
    <text evidence="3">The sequence shown here is derived from an EMBL/GenBank/DDBJ whole genome shotgun (WGS) entry which is preliminary data.</text>
</comment>
<keyword evidence="4" id="KW-1185">Reference proteome</keyword>
<feature type="compositionally biased region" description="Low complexity" evidence="1">
    <location>
        <begin position="92"/>
        <end position="103"/>
    </location>
</feature>
<feature type="compositionally biased region" description="Basic residues" evidence="1">
    <location>
        <begin position="1228"/>
        <end position="1237"/>
    </location>
</feature>
<organism evidence="3 4">
    <name type="scientific">Leptomonas pyrrhocoris</name>
    <name type="common">Firebug parasite</name>
    <dbReference type="NCBI Taxonomy" id="157538"/>
    <lineage>
        <taxon>Eukaryota</taxon>
        <taxon>Discoba</taxon>
        <taxon>Euglenozoa</taxon>
        <taxon>Kinetoplastea</taxon>
        <taxon>Metakinetoplastina</taxon>
        <taxon>Trypanosomatida</taxon>
        <taxon>Trypanosomatidae</taxon>
        <taxon>Leishmaniinae</taxon>
        <taxon>Leptomonas</taxon>
    </lineage>
</organism>
<dbReference type="VEuPathDB" id="TriTrypDB:LpyrH10_06_2090"/>
<dbReference type="EMBL" id="LGTL01000006">
    <property type="protein sequence ID" value="KPA81482.1"/>
    <property type="molecule type" value="Genomic_DNA"/>
</dbReference>
<feature type="compositionally biased region" description="Basic residues" evidence="1">
    <location>
        <begin position="43"/>
        <end position="54"/>
    </location>
</feature>
<feature type="compositionally biased region" description="Basic residues" evidence="1">
    <location>
        <begin position="1"/>
        <end position="27"/>
    </location>
</feature>
<dbReference type="SMART" id="SM00239">
    <property type="entry name" value="C2"/>
    <property type="match status" value="4"/>
</dbReference>
<feature type="compositionally biased region" description="Polar residues" evidence="1">
    <location>
        <begin position="108"/>
        <end position="126"/>
    </location>
</feature>
<feature type="region of interest" description="Disordered" evidence="1">
    <location>
        <begin position="1"/>
        <end position="216"/>
    </location>
</feature>
<name>A0A0N0VFT8_LEPPY</name>
<feature type="region of interest" description="Disordered" evidence="1">
    <location>
        <begin position="1220"/>
        <end position="1286"/>
    </location>
</feature>
<feature type="region of interest" description="Disordered" evidence="1">
    <location>
        <begin position="932"/>
        <end position="984"/>
    </location>
</feature>
<evidence type="ECO:0000313" key="3">
    <source>
        <dbReference type="EMBL" id="KPA81482.1"/>
    </source>
</evidence>
<sequence length="1625" mass="178000">MPRHDNRHGASRRHHRAAAHRSRHATYRRGEEDSQPFDEVVKRPGKTTQRRGAPRSRAPYQHEQDTDDSDDYPRLAYLENDHASRRNPSTPSAASGANSARGRGAPHRSQTPRGHTTSALPSTQLASSSSRRRNNNDVGGSGVRRSKRATGLVESPADVTTLDDYQTPIRRRRDDGRYVYDDGNGYNANAPPQRGHHGKRAAGTGAGAGGDNVREPLRHHRPMSGSLLGDESTNIDVPVDVSETSSQTGPFHFRVRVHECRNAFDDLRDTHRAAPAVYFAIHTAEKRGHTGVSAGGGVYDPVFNDEFIFTSADPEHDALVCTLVAVATPSQRRDKKVAECVLSLHKLAWQVERMVWVPLVRHPGTEQAHEQGEVRVSIFSEDYGYDEVAPEEEEMACSTAVHTTLLRYAPKELHRLDWLTAAYVDKGPEGWKQLEALYRARTMEPVPVKMMLRRVEGLMDDAGRPVGACDVYVVVDDGLTEQQSRMAAYRHRATFNQDFHMMLVDPETDTMNVTVFGNGHKLGEAVVGLTNVQASVAKEVTLMLVRAAETGDASNGGQVVLTLLTEEYNSPHPMTAAQEAKLRNRVRNYLWCYLRDDLHRLDAIVGSIDNEDVYMKEWTHTIGPERTPKLLLINVREATNIGAENNGMVPRCYVRVCVGPETQRTELAVSRNGCVAFKNPLHVHVYDPASDAVEVMLVADSDDGEKEISRVTFGVGNLPRGQRVPRTLHLVADALKRTAHVQGEVAVELMAEDFGNSGANAKAAMTKIYSASSTHMQRLEGITQRSSPEKLHRVPFILDTATPDEAERVVKDEAKQHGTDVAVAPMTVKIVGVRDFKPATNFYVKVYLNKEPILRTRDLKGGKEVTLNIDDNNERTLRLGNAAQSVMTFKVARHRSVLKGVVLGEAEIALSTLIRGEKNVLWLPFLRSSDHSRSSAKKSASCTAGNSEKRLKETKNSPPTGANGSSQPSQQRQRDDAAAAAPHGGASPVGFLGVELQSMAFPNTTVTEYVIEDESGAKSVPAQTVVTADVTSLVAKMRPSELSRVQPMIAQCSSLKDAHAELRAQLSPVPIAGTVYVQIQSVELTSPEGQRQESQGGVAVEASFGNERGLSRKGGADLASGAARSGPRYSQIRLDIPDSVVSRRGGGRREESARESTGVPALELRLIGGKPRNTSATAGCGGGFGSSDAAVARSGQAFVYGGAGDASEATTESRYAGGENNINSYLKSPKRHSHHWGIKQPDEERAGQPSTMLITQQQHEQSQNHSSSTSAAHNGGDAGEASVRAAPKRTWRANSAFNDAAYYHNAQTTQQQRSHPPDTTEAESEKHYLGGANNLRSYVESSTQSNSRRQSPRRQDHRTQSEVYNNSSHRSRTASPSPAPGTATGVSHAAPYCGEIGLVRLSLRALLTTPLYKLGDTIRVPIVAPNMPASLSYRARHSPDVNQRCVVGHVTLRIALPAFEHIAESLRLGSRHVMSNIVPKYVHYYERRIGAYLRTHNAPDLVSFHYNLYERDVATGSWPVSLFDWMQALLKRHGPETANFGPEPPLPFDPEEWERARQRDESLRKERVAAIASSSRGDSLAASERALFSPRTSPSTEASPSRRKESARRRSKNSSKAAAEATYSF</sequence>
<gene>
    <name evidence="3" type="ORF">ABB37_03839</name>
</gene>
<feature type="domain" description="C2" evidence="2">
    <location>
        <begin position="803"/>
        <end position="923"/>
    </location>
</feature>
<dbReference type="RefSeq" id="XP_015659921.1">
    <property type="nucleotide sequence ID" value="XM_015801301.1"/>
</dbReference>
<dbReference type="SUPFAM" id="SSF49562">
    <property type="entry name" value="C2 domain (Calcium/lipid-binding domain, CaLB)"/>
    <property type="match status" value="4"/>
</dbReference>